<feature type="transmembrane region" description="Helical" evidence="9">
    <location>
        <begin position="47"/>
        <end position="68"/>
    </location>
</feature>
<proteinExistence type="inferred from homology"/>
<dbReference type="GO" id="GO:0005886">
    <property type="term" value="C:plasma membrane"/>
    <property type="evidence" value="ECO:0007669"/>
    <property type="project" value="UniProtKB-SubCell"/>
</dbReference>
<dbReference type="AlphaFoldDB" id="A0A1A9F4N7"/>
<evidence type="ECO:0000256" key="3">
    <source>
        <dbReference type="ARBA" id="ARBA00006263"/>
    </source>
</evidence>
<protein>
    <recommendedName>
        <fullName evidence="9">Cobalamin biosynthesis protein CobD</fullName>
    </recommendedName>
</protein>
<organism evidence="10 11">
    <name type="scientific">Marinobacterium aestuarii</name>
    <dbReference type="NCBI Taxonomy" id="1821621"/>
    <lineage>
        <taxon>Bacteria</taxon>
        <taxon>Pseudomonadati</taxon>
        <taxon>Pseudomonadota</taxon>
        <taxon>Gammaproteobacteria</taxon>
        <taxon>Oceanospirillales</taxon>
        <taxon>Oceanospirillaceae</taxon>
        <taxon>Marinobacterium</taxon>
    </lineage>
</organism>
<keyword evidence="11" id="KW-1185">Reference proteome</keyword>
<evidence type="ECO:0000313" key="11">
    <source>
        <dbReference type="Proteomes" id="UP000078070"/>
    </source>
</evidence>
<name>A0A1A9F4N7_9GAMM</name>
<comment type="caution">
    <text evidence="9">Lacks conserved residue(s) required for the propagation of feature annotation.</text>
</comment>
<evidence type="ECO:0000256" key="5">
    <source>
        <dbReference type="ARBA" id="ARBA00022573"/>
    </source>
</evidence>
<evidence type="ECO:0000256" key="9">
    <source>
        <dbReference type="HAMAP-Rule" id="MF_00024"/>
    </source>
</evidence>
<evidence type="ECO:0000256" key="7">
    <source>
        <dbReference type="ARBA" id="ARBA00022989"/>
    </source>
</evidence>
<feature type="transmembrane region" description="Helical" evidence="9">
    <location>
        <begin position="278"/>
        <end position="297"/>
    </location>
</feature>
<evidence type="ECO:0000256" key="2">
    <source>
        <dbReference type="ARBA" id="ARBA00004953"/>
    </source>
</evidence>
<feature type="transmembrane region" description="Helical" evidence="9">
    <location>
        <begin position="143"/>
        <end position="165"/>
    </location>
</feature>
<dbReference type="NCBIfam" id="TIGR00380">
    <property type="entry name" value="cobal_cbiB"/>
    <property type="match status" value="1"/>
</dbReference>
<reference evidence="11" key="1">
    <citation type="submission" date="2016-05" db="EMBL/GenBank/DDBJ databases">
        <authorList>
            <person name="Baek K."/>
            <person name="Yang S.-J."/>
        </authorList>
    </citation>
    <scope>NUCLEOTIDE SEQUENCE [LARGE SCALE GENOMIC DNA]</scope>
    <source>
        <strain evidence="11">ST58-10</strain>
    </source>
</reference>
<gene>
    <name evidence="9" type="primary">cobD</name>
    <name evidence="10" type="ORF">A8C75_13700</name>
</gene>
<dbReference type="GO" id="GO:0015420">
    <property type="term" value="F:ABC-type vitamin B12 transporter activity"/>
    <property type="evidence" value="ECO:0007669"/>
    <property type="project" value="UniProtKB-UniRule"/>
</dbReference>
<evidence type="ECO:0000256" key="8">
    <source>
        <dbReference type="ARBA" id="ARBA00023136"/>
    </source>
</evidence>
<dbReference type="GO" id="GO:0009236">
    <property type="term" value="P:cobalamin biosynthetic process"/>
    <property type="evidence" value="ECO:0007669"/>
    <property type="project" value="UniProtKB-UniRule"/>
</dbReference>
<keyword evidence="5 9" id="KW-0169">Cobalamin biosynthesis</keyword>
<sequence length="299" mass="32579">MLAAVVLDWVLGEPPLRWHPLVAFGRLAARLEQVFQGRWGQGSRAQICSGAAAWLLLLVPWIVLAWWLSGVPLLAELTAVLGLYWALGHRSLHDHAQPVFRALQQGEEATARDYAAQIVSRDAATLDIEKSTIESILENGNDAVFGALFWFALAGLPGVVLFRLANTLDASWGYRSPRYLYFGRASARIDDVLNWLPARLTALSYALLGQTGIALRCWRTQAGACDSPNGGPVMAAGAGALGIRLGGPARYRGQWLQKPWLGQGAEPVPEDIPRALRLVRHSVGLWLLVLLALGLLIET</sequence>
<keyword evidence="7 9" id="KW-1133">Transmembrane helix</keyword>
<dbReference type="GO" id="GO:0048472">
    <property type="term" value="F:threonine-phosphate decarboxylase activity"/>
    <property type="evidence" value="ECO:0007669"/>
    <property type="project" value="InterPro"/>
</dbReference>
<evidence type="ECO:0000256" key="6">
    <source>
        <dbReference type="ARBA" id="ARBA00022692"/>
    </source>
</evidence>
<dbReference type="HAMAP" id="MF_00024">
    <property type="entry name" value="CobD_CbiB"/>
    <property type="match status" value="1"/>
</dbReference>
<dbReference type="PANTHER" id="PTHR34308:SF1">
    <property type="entry name" value="COBALAMIN BIOSYNTHESIS PROTEIN CBIB"/>
    <property type="match status" value="1"/>
</dbReference>
<reference evidence="10 11" key="2">
    <citation type="journal article" date="2018" name="Int. J. Syst. Evol. Microbiol.">
        <title>Marinobacterium aestuarii sp. nov., a benzene-degrading marine bacterium isolated from estuary sediment.</title>
        <authorList>
            <person name="Bae S.S."/>
            <person name="Jung J."/>
            <person name="Chung D."/>
            <person name="Baek K."/>
        </authorList>
    </citation>
    <scope>NUCLEOTIDE SEQUENCE [LARGE SCALE GENOMIC DNA]</scope>
    <source>
        <strain evidence="10 11">ST58-10</strain>
    </source>
</reference>
<accession>A0A1A9F4N7</accession>
<comment type="similarity">
    <text evidence="3 9">Belongs to the CobD/CbiB family.</text>
</comment>
<dbReference type="EMBL" id="CP015839">
    <property type="protein sequence ID" value="ANG65274.1"/>
    <property type="molecule type" value="Genomic_DNA"/>
</dbReference>
<dbReference type="Pfam" id="PF03186">
    <property type="entry name" value="CobD_Cbib"/>
    <property type="match status" value="1"/>
</dbReference>
<evidence type="ECO:0000313" key="10">
    <source>
        <dbReference type="EMBL" id="ANG65274.1"/>
    </source>
</evidence>
<dbReference type="Proteomes" id="UP000078070">
    <property type="component" value="Chromosome"/>
</dbReference>
<comment type="pathway">
    <text evidence="2 9">Cofactor biosynthesis; adenosylcobalamin biosynthesis.</text>
</comment>
<comment type="function">
    <text evidence="9">Converts cobyric acid to cobinamide by the addition of aminopropanol on the F carboxylic group.</text>
</comment>
<keyword evidence="8 9" id="KW-0472">Membrane</keyword>
<dbReference type="STRING" id="1821621.A8C75_13700"/>
<dbReference type="PANTHER" id="PTHR34308">
    <property type="entry name" value="COBALAMIN BIOSYNTHESIS PROTEIN CBIB"/>
    <property type="match status" value="1"/>
</dbReference>
<dbReference type="InterPro" id="IPR004485">
    <property type="entry name" value="Cobalamin_biosynth_CobD/CbiB"/>
</dbReference>
<keyword evidence="4 9" id="KW-1003">Cell membrane</keyword>
<dbReference type="KEGG" id="mars:A8C75_13700"/>
<evidence type="ECO:0000256" key="4">
    <source>
        <dbReference type="ARBA" id="ARBA00022475"/>
    </source>
</evidence>
<evidence type="ECO:0000256" key="1">
    <source>
        <dbReference type="ARBA" id="ARBA00004651"/>
    </source>
</evidence>
<keyword evidence="6 9" id="KW-0812">Transmembrane</keyword>
<comment type="subcellular location">
    <subcellularLocation>
        <location evidence="1 9">Cell membrane</location>
        <topology evidence="1 9">Multi-pass membrane protein</topology>
    </subcellularLocation>
</comment>
<dbReference type="UniPathway" id="UPA00148"/>